<dbReference type="AlphaFoldDB" id="A0A0L8FPF0"/>
<dbReference type="InterPro" id="IPR015425">
    <property type="entry name" value="FH2_Formin"/>
</dbReference>
<organism evidence="3">
    <name type="scientific">Octopus bimaculoides</name>
    <name type="common">California two-spotted octopus</name>
    <dbReference type="NCBI Taxonomy" id="37653"/>
    <lineage>
        <taxon>Eukaryota</taxon>
        <taxon>Metazoa</taxon>
        <taxon>Spiralia</taxon>
        <taxon>Lophotrochozoa</taxon>
        <taxon>Mollusca</taxon>
        <taxon>Cephalopoda</taxon>
        <taxon>Coleoidea</taxon>
        <taxon>Octopodiformes</taxon>
        <taxon>Octopoda</taxon>
        <taxon>Incirrata</taxon>
        <taxon>Octopodidae</taxon>
        <taxon>Octopus</taxon>
    </lineage>
</organism>
<dbReference type="OrthoDB" id="410721at2759"/>
<reference evidence="3" key="1">
    <citation type="submission" date="2015-07" db="EMBL/GenBank/DDBJ databases">
        <title>MeaNS - Measles Nucleotide Surveillance Program.</title>
        <authorList>
            <person name="Tran T."/>
            <person name="Druce J."/>
        </authorList>
    </citation>
    <scope>NUCLEOTIDE SEQUENCE</scope>
    <source>
        <strain evidence="3">UCB-OBI-ISO-001</strain>
        <tissue evidence="3">Gonad</tissue>
    </source>
</reference>
<evidence type="ECO:0000256" key="1">
    <source>
        <dbReference type="SAM" id="Coils"/>
    </source>
</evidence>
<evidence type="ECO:0000259" key="2">
    <source>
        <dbReference type="PROSITE" id="PS51444"/>
    </source>
</evidence>
<keyword evidence="1" id="KW-0175">Coiled coil</keyword>
<dbReference type="EMBL" id="KQ427980">
    <property type="protein sequence ID" value="KOF66523.1"/>
    <property type="molecule type" value="Genomic_DNA"/>
</dbReference>
<feature type="domain" description="FH2" evidence="2">
    <location>
        <begin position="1"/>
        <end position="137"/>
    </location>
</feature>
<dbReference type="InterPro" id="IPR042201">
    <property type="entry name" value="FH2_Formin_sf"/>
</dbReference>
<evidence type="ECO:0000313" key="3">
    <source>
        <dbReference type="EMBL" id="KOF66523.1"/>
    </source>
</evidence>
<feature type="coiled-coil region" evidence="1">
    <location>
        <begin position="99"/>
        <end position="126"/>
    </location>
</feature>
<protein>
    <recommendedName>
        <fullName evidence="2">FH2 domain-containing protein</fullName>
    </recommendedName>
</protein>
<accession>A0A0L8FPF0</accession>
<gene>
    <name evidence="3" type="ORF">OCBIM_22012032mg</name>
</gene>
<name>A0A0L8FPF0_OCTBM</name>
<dbReference type="SUPFAM" id="SSF101447">
    <property type="entry name" value="Formin homology 2 domain (FH2 domain)"/>
    <property type="match status" value="1"/>
</dbReference>
<dbReference type="PROSITE" id="PS51444">
    <property type="entry name" value="FH2"/>
    <property type="match status" value="1"/>
</dbReference>
<sequence length="137" mass="15763">MCEEILHSERLVKVLAYVLAIFNYLNSSGNRKFHALPGFDLNYLSNLDSIRGISNYTVLKVLKCHLEDDNDNTLQEFPEDLKSLLQCEPFSIKSLAVSLEVWKQTMANIKNLLASIEKRMKRYSETDAKFFADVKVN</sequence>
<dbReference type="Gene3D" id="1.20.58.2220">
    <property type="entry name" value="Formin, FH2 domain"/>
    <property type="match status" value="1"/>
</dbReference>
<dbReference type="Pfam" id="PF02181">
    <property type="entry name" value="FH2"/>
    <property type="match status" value="1"/>
</dbReference>
<proteinExistence type="predicted"/>